<dbReference type="InterPro" id="IPR003439">
    <property type="entry name" value="ABC_transporter-like_ATP-bd"/>
</dbReference>
<dbReference type="RefSeq" id="WP_209628318.1">
    <property type="nucleotide sequence ID" value="NZ_PRDG01000004.1"/>
</dbReference>
<dbReference type="PANTHER" id="PTHR43335:SF4">
    <property type="entry name" value="ABC TRANSPORTER, ATP-BINDING PROTEIN"/>
    <property type="match status" value="1"/>
</dbReference>
<evidence type="ECO:0000313" key="7">
    <source>
        <dbReference type="Proteomes" id="UP001519296"/>
    </source>
</evidence>
<evidence type="ECO:0000313" key="6">
    <source>
        <dbReference type="EMBL" id="MBP2623823.1"/>
    </source>
</evidence>
<name>A0ABS5B5U6_9STRE</name>
<dbReference type="EMBL" id="PRDG01000004">
    <property type="protein sequence ID" value="MBP2623823.1"/>
    <property type="molecule type" value="Genomic_DNA"/>
</dbReference>
<accession>A0ABS5B5U6</accession>
<dbReference type="InterPro" id="IPR017871">
    <property type="entry name" value="ABC_transporter-like_CS"/>
</dbReference>
<evidence type="ECO:0000256" key="2">
    <source>
        <dbReference type="ARBA" id="ARBA00022448"/>
    </source>
</evidence>
<keyword evidence="2" id="KW-0813">Transport</keyword>
<dbReference type="Pfam" id="PF00005">
    <property type="entry name" value="ABC_tran"/>
    <property type="match status" value="1"/>
</dbReference>
<evidence type="ECO:0000256" key="4">
    <source>
        <dbReference type="ARBA" id="ARBA00022840"/>
    </source>
</evidence>
<dbReference type="Gene3D" id="3.40.50.300">
    <property type="entry name" value="P-loop containing nucleotide triphosphate hydrolases"/>
    <property type="match status" value="1"/>
</dbReference>
<feature type="domain" description="ABC transporter" evidence="5">
    <location>
        <begin position="4"/>
        <end position="233"/>
    </location>
</feature>
<evidence type="ECO:0000259" key="5">
    <source>
        <dbReference type="PROSITE" id="PS50893"/>
    </source>
</evidence>
<dbReference type="PROSITE" id="PS00211">
    <property type="entry name" value="ABC_TRANSPORTER_1"/>
    <property type="match status" value="1"/>
</dbReference>
<dbReference type="PANTHER" id="PTHR43335">
    <property type="entry name" value="ABC TRANSPORTER, ATP-BINDING PROTEIN"/>
    <property type="match status" value="1"/>
</dbReference>
<dbReference type="SMART" id="SM00382">
    <property type="entry name" value="AAA"/>
    <property type="match status" value="1"/>
</dbReference>
<evidence type="ECO:0000256" key="1">
    <source>
        <dbReference type="ARBA" id="ARBA00005417"/>
    </source>
</evidence>
<dbReference type="Proteomes" id="UP001519296">
    <property type="component" value="Unassembled WGS sequence"/>
</dbReference>
<gene>
    <name evidence="6" type="ORF">C4K46_07705</name>
</gene>
<proteinExistence type="inferred from homology"/>
<organism evidence="6 7">
    <name type="scientific">Streptococcus oricebi</name>
    <dbReference type="NCBI Taxonomy" id="1547447"/>
    <lineage>
        <taxon>Bacteria</taxon>
        <taxon>Bacillati</taxon>
        <taxon>Bacillota</taxon>
        <taxon>Bacilli</taxon>
        <taxon>Lactobacillales</taxon>
        <taxon>Streptococcaceae</taxon>
        <taxon>Streptococcus</taxon>
    </lineage>
</organism>
<keyword evidence="3" id="KW-0547">Nucleotide-binding</keyword>
<dbReference type="SUPFAM" id="SSF52540">
    <property type="entry name" value="P-loop containing nucleoside triphosphate hydrolases"/>
    <property type="match status" value="1"/>
</dbReference>
<keyword evidence="7" id="KW-1185">Reference proteome</keyword>
<dbReference type="InterPro" id="IPR003593">
    <property type="entry name" value="AAA+_ATPase"/>
</dbReference>
<comment type="similarity">
    <text evidence="1">Belongs to the ABC transporter superfamily.</text>
</comment>
<protein>
    <submittedName>
        <fullName evidence="6">ABC transporter ATP-binding protein</fullName>
    </submittedName>
</protein>
<dbReference type="GO" id="GO:0005524">
    <property type="term" value="F:ATP binding"/>
    <property type="evidence" value="ECO:0007669"/>
    <property type="project" value="UniProtKB-KW"/>
</dbReference>
<keyword evidence="4 6" id="KW-0067">ATP-binding</keyword>
<evidence type="ECO:0000256" key="3">
    <source>
        <dbReference type="ARBA" id="ARBA00022741"/>
    </source>
</evidence>
<dbReference type="PROSITE" id="PS50893">
    <property type="entry name" value="ABC_TRANSPORTER_2"/>
    <property type="match status" value="1"/>
</dbReference>
<comment type="caution">
    <text evidence="6">The sequence shown here is derived from an EMBL/GenBank/DDBJ whole genome shotgun (WGS) entry which is preliminary data.</text>
</comment>
<sequence>MAVLQVLGLNKSYKGKKVIRDLSLELNKGEIMGLIGANGAGKTTIFKSILGLVKRDSGSIIVNQQQTKEKSKAYLNTIGSIIEYPTFYESLTASQNLAITSKLYDELDLSKQDILNYLELVGLEGEGDSKVASFSLGMKQRLGLAQALIHQPSILLLDEPFNGLDPKGIKELRDFLSSLSGKGIAIIISSHSLEELNKIVDTVTIINQGKLIFQGKKAEYLALGAEKNTWLLETDNKLLTEDILKALNISFKTKDEHFELSLPKEKAEEVRNQLLSELLGQKVSILKISEQQNNFEDIFLNIQTTGEVDYDKVNKN</sequence>
<reference evidence="6 7" key="1">
    <citation type="submission" date="2018-02" db="EMBL/GenBank/DDBJ databases">
        <title>Draft genome sequence of Streptococcus oricebi CCUG 70868T type strain.</title>
        <authorList>
            <person name="Mendez V."/>
            <person name="Salva-Serra F."/>
            <person name="Jaen-Luchoro D."/>
            <person name="Gonzales-Siles L."/>
            <person name="Karlsson R."/>
            <person name="Engstrom-Jakobsson H."/>
            <person name="Busquets A."/>
            <person name="Gomila M."/>
            <person name="Pineiro-Iglesias B."/>
            <person name="Bennasar-Figueras A."/>
            <person name="Seeger M."/>
            <person name="Moore E."/>
        </authorList>
    </citation>
    <scope>NUCLEOTIDE SEQUENCE [LARGE SCALE GENOMIC DNA]</scope>
    <source>
        <strain evidence="6 7">CCUG 70868</strain>
    </source>
</reference>
<dbReference type="InterPro" id="IPR027417">
    <property type="entry name" value="P-loop_NTPase"/>
</dbReference>